<dbReference type="InterPro" id="IPR036097">
    <property type="entry name" value="HisK_dim/P_sf"/>
</dbReference>
<evidence type="ECO:0000256" key="6">
    <source>
        <dbReference type="ARBA" id="ARBA00023012"/>
    </source>
</evidence>
<gene>
    <name evidence="9" type="ORF">SAMN05444350_105115</name>
</gene>
<organism evidence="9 10">
    <name type="scientific">Bacteroides stercorirosoris</name>
    <dbReference type="NCBI Taxonomy" id="871324"/>
    <lineage>
        <taxon>Bacteria</taxon>
        <taxon>Pseudomonadati</taxon>
        <taxon>Bacteroidota</taxon>
        <taxon>Bacteroidia</taxon>
        <taxon>Bacteroidales</taxon>
        <taxon>Bacteroidaceae</taxon>
        <taxon>Bacteroides</taxon>
    </lineage>
</organism>
<keyword evidence="3" id="KW-0597">Phosphoprotein</keyword>
<dbReference type="InterPro" id="IPR003594">
    <property type="entry name" value="HATPase_dom"/>
</dbReference>
<dbReference type="GO" id="GO:0000155">
    <property type="term" value="F:phosphorelay sensor kinase activity"/>
    <property type="evidence" value="ECO:0007669"/>
    <property type="project" value="InterPro"/>
</dbReference>
<dbReference type="Gene3D" id="3.30.565.10">
    <property type="entry name" value="Histidine kinase-like ATPase, C-terminal domain"/>
    <property type="match status" value="1"/>
</dbReference>
<keyword evidence="7" id="KW-0472">Membrane</keyword>
<dbReference type="SMART" id="SM00387">
    <property type="entry name" value="HATPase_c"/>
    <property type="match status" value="1"/>
</dbReference>
<keyword evidence="7" id="KW-0812">Transmembrane</keyword>
<evidence type="ECO:0000256" key="3">
    <source>
        <dbReference type="ARBA" id="ARBA00022553"/>
    </source>
</evidence>
<feature type="transmembrane region" description="Helical" evidence="7">
    <location>
        <begin position="500"/>
        <end position="526"/>
    </location>
</feature>
<dbReference type="InterPro" id="IPR005467">
    <property type="entry name" value="His_kinase_dom"/>
</dbReference>
<dbReference type="InterPro" id="IPR003661">
    <property type="entry name" value="HisK_dim/P_dom"/>
</dbReference>
<dbReference type="SUPFAM" id="SSF47384">
    <property type="entry name" value="Homodimeric domain of signal transducing histidine kinase"/>
    <property type="match status" value="1"/>
</dbReference>
<dbReference type="InterPro" id="IPR050736">
    <property type="entry name" value="Sensor_HK_Regulatory"/>
</dbReference>
<dbReference type="eggNOG" id="COG2205">
    <property type="taxonomic scope" value="Bacteria"/>
</dbReference>
<dbReference type="CDD" id="cd00075">
    <property type="entry name" value="HATPase"/>
    <property type="match status" value="1"/>
</dbReference>
<keyword evidence="7" id="KW-1133">Transmembrane helix</keyword>
<dbReference type="AlphaFoldDB" id="A0A1M6CYE3"/>
<dbReference type="PRINTS" id="PR00344">
    <property type="entry name" value="BCTRLSENSOR"/>
</dbReference>
<proteinExistence type="predicted"/>
<dbReference type="Pfam" id="PF02518">
    <property type="entry name" value="HATPase_c"/>
    <property type="match status" value="1"/>
</dbReference>
<dbReference type="SMART" id="SM00388">
    <property type="entry name" value="HisKA"/>
    <property type="match status" value="1"/>
</dbReference>
<keyword evidence="4" id="KW-0808">Transferase</keyword>
<name>A0A1M6CYE3_9BACE</name>
<evidence type="ECO:0000313" key="9">
    <source>
        <dbReference type="EMBL" id="SHI66006.1"/>
    </source>
</evidence>
<dbReference type="InterPro" id="IPR036890">
    <property type="entry name" value="HATPase_C_sf"/>
</dbReference>
<evidence type="ECO:0000256" key="1">
    <source>
        <dbReference type="ARBA" id="ARBA00000085"/>
    </source>
</evidence>
<dbReference type="Pfam" id="PF00512">
    <property type="entry name" value="HisKA"/>
    <property type="match status" value="1"/>
</dbReference>
<feature type="domain" description="Histidine kinase" evidence="8">
    <location>
        <begin position="541"/>
        <end position="761"/>
    </location>
</feature>
<evidence type="ECO:0000256" key="4">
    <source>
        <dbReference type="ARBA" id="ARBA00022679"/>
    </source>
</evidence>
<sequence>MKVRILVSFSIVVLLLIFLLQGVGIYRAYCDHVKETQAILDDCFEQSFVEGIGGQVNSLPLAVGTVTHMNFMPYSMYLSKKMKESKNEMTLYFAQQTSVILQKVYHAEELPLVTLDTLLTCKLQKKSVEGKITIRKFKTETGEDLEFTQPYASAGIGVFTSRRAFINKEKGIAVEAVLQTPFLWGIRKILLLFLGTSLALGIVVFAFVKQIRSINFQHHNIEEQRNSFYTLAERMKSPVTDLLSDIPGSEWSRIEEQSVRLLNGTEQTLLKAKLEAQKEKKKYFSLKVLPLIALLSALVLLLIWTGYLYQDNRKKMAQVVNDCFDNMFYNETIRRMKLYRQINGYYLEKAEKSDTMIFSPYYERQRLALNAFMREKKIALVATHVHVGTEDIREKSEISDNAYYGYNNQNAIDTYSKVPIPFSLHYADSLFIQFLEEHRMPTDAGIRMCRYPSEELMIYTGNPFPGILDLRTNMIALNKDSTVFIEGVVSSTTKHIFSSIWYLLVPLGILFLFVCVCVIFQIHLLYMQYRLKQFQKDFTYAMVHDMKSPLNSILMGAHSLASGKLANKPEKEQKYKQVMTEECEHLLALSDRVLLLTQLDKGHLQLNIEEVPLCPLIDDLTAKILLKAGKKIEFNTLYHRCETVYADAFCLREVLSNLLDNAIKYSRDEVKIDIICESEKGFSKIKICDNGLGIPVKDLARIFNRFERSVAAARSSKGGATGFGLGLNYVQQVMLAHEGRVEVESEEGRFSEFTLYFPVRE</sequence>
<keyword evidence="5 9" id="KW-0418">Kinase</keyword>
<dbReference type="CDD" id="cd00082">
    <property type="entry name" value="HisKA"/>
    <property type="match status" value="1"/>
</dbReference>
<evidence type="ECO:0000256" key="7">
    <source>
        <dbReference type="SAM" id="Phobius"/>
    </source>
</evidence>
<feature type="transmembrane region" description="Helical" evidence="7">
    <location>
        <begin position="189"/>
        <end position="208"/>
    </location>
</feature>
<reference evidence="10" key="1">
    <citation type="submission" date="2016-11" db="EMBL/GenBank/DDBJ databases">
        <authorList>
            <person name="Varghese N."/>
            <person name="Submissions S."/>
        </authorList>
    </citation>
    <scope>NUCLEOTIDE SEQUENCE [LARGE SCALE GENOMIC DNA]</scope>
    <source>
        <strain evidence="10">DSM 26884</strain>
    </source>
</reference>
<dbReference type="PROSITE" id="PS50109">
    <property type="entry name" value="HIS_KIN"/>
    <property type="match status" value="1"/>
</dbReference>
<feature type="transmembrane region" description="Helical" evidence="7">
    <location>
        <begin position="288"/>
        <end position="309"/>
    </location>
</feature>
<dbReference type="Proteomes" id="UP000184192">
    <property type="component" value="Unassembled WGS sequence"/>
</dbReference>
<evidence type="ECO:0000256" key="5">
    <source>
        <dbReference type="ARBA" id="ARBA00022777"/>
    </source>
</evidence>
<protein>
    <recommendedName>
        <fullName evidence="2">histidine kinase</fullName>
        <ecNumber evidence="2">2.7.13.3</ecNumber>
    </recommendedName>
</protein>
<dbReference type="InterPro" id="IPR004358">
    <property type="entry name" value="Sig_transdc_His_kin-like_C"/>
</dbReference>
<dbReference type="SUPFAM" id="SSF55874">
    <property type="entry name" value="ATPase domain of HSP90 chaperone/DNA topoisomerase II/histidine kinase"/>
    <property type="match status" value="1"/>
</dbReference>
<dbReference type="PANTHER" id="PTHR43711:SF26">
    <property type="entry name" value="SENSOR HISTIDINE KINASE RCSC"/>
    <property type="match status" value="1"/>
</dbReference>
<evidence type="ECO:0000256" key="2">
    <source>
        <dbReference type="ARBA" id="ARBA00012438"/>
    </source>
</evidence>
<evidence type="ECO:0000313" key="10">
    <source>
        <dbReference type="Proteomes" id="UP000184192"/>
    </source>
</evidence>
<dbReference type="Gene3D" id="1.10.287.130">
    <property type="match status" value="1"/>
</dbReference>
<dbReference type="EMBL" id="FQZN01000005">
    <property type="protein sequence ID" value="SHI66006.1"/>
    <property type="molecule type" value="Genomic_DNA"/>
</dbReference>
<dbReference type="EC" id="2.7.13.3" evidence="2"/>
<accession>A0A1M6CYE3</accession>
<comment type="catalytic activity">
    <reaction evidence="1">
        <text>ATP + protein L-histidine = ADP + protein N-phospho-L-histidine.</text>
        <dbReference type="EC" id="2.7.13.3"/>
    </reaction>
</comment>
<dbReference type="PANTHER" id="PTHR43711">
    <property type="entry name" value="TWO-COMPONENT HISTIDINE KINASE"/>
    <property type="match status" value="1"/>
</dbReference>
<evidence type="ECO:0000259" key="8">
    <source>
        <dbReference type="PROSITE" id="PS50109"/>
    </source>
</evidence>
<keyword evidence="10" id="KW-1185">Reference proteome</keyword>
<keyword evidence="6" id="KW-0902">Two-component regulatory system</keyword>